<dbReference type="EMBL" id="CAIT01000009">
    <property type="protein sequence ID" value="CCH56471.1"/>
    <property type="molecule type" value="Genomic_DNA"/>
</dbReference>
<dbReference type="RefSeq" id="WP_009285036.1">
    <property type="nucleotide sequence ID" value="NZ_CAIT01000009.1"/>
</dbReference>
<proteinExistence type="predicted"/>
<name>I2GRE3_9BACT</name>
<dbReference type="AlphaFoldDB" id="I2GRE3"/>
<keyword evidence="3" id="KW-1185">Reference proteome</keyword>
<comment type="caution">
    <text evidence="2">The sequence shown here is derived from an EMBL/GenBank/DDBJ whole genome shotgun (WGS) entry which is preliminary data.</text>
</comment>
<accession>I2GRE3</accession>
<dbReference type="OrthoDB" id="893139at2"/>
<evidence type="ECO:0000313" key="2">
    <source>
        <dbReference type="EMBL" id="CCH56471.1"/>
    </source>
</evidence>
<organism evidence="2 3">
    <name type="scientific">Fibrisoma limi BUZ 3</name>
    <dbReference type="NCBI Taxonomy" id="1185876"/>
    <lineage>
        <taxon>Bacteria</taxon>
        <taxon>Pseudomonadati</taxon>
        <taxon>Bacteroidota</taxon>
        <taxon>Cytophagia</taxon>
        <taxon>Cytophagales</taxon>
        <taxon>Spirosomataceae</taxon>
        <taxon>Fibrisoma</taxon>
    </lineage>
</organism>
<reference evidence="2 3" key="1">
    <citation type="journal article" date="2012" name="J. Bacteriol.">
        <title>Genome Sequence of the Filamentous Bacterium Fibrisoma limi BUZ 3T.</title>
        <authorList>
            <person name="Filippini M."/>
            <person name="Qi W."/>
            <person name="Jaenicke S."/>
            <person name="Goesmann A."/>
            <person name="Smits T.H."/>
            <person name="Bagheri H.C."/>
        </authorList>
    </citation>
    <scope>NUCLEOTIDE SEQUENCE [LARGE SCALE GENOMIC DNA]</scope>
    <source>
        <strain evidence="3">BUZ 3T</strain>
    </source>
</reference>
<evidence type="ECO:0000256" key="1">
    <source>
        <dbReference type="SAM" id="SignalP"/>
    </source>
</evidence>
<dbReference type="Proteomes" id="UP000009309">
    <property type="component" value="Unassembled WGS sequence"/>
</dbReference>
<dbReference type="Gene3D" id="3.10.450.50">
    <property type="match status" value="1"/>
</dbReference>
<dbReference type="InterPro" id="IPR032710">
    <property type="entry name" value="NTF2-like_dom_sf"/>
</dbReference>
<evidence type="ECO:0008006" key="4">
    <source>
        <dbReference type="Google" id="ProtNLM"/>
    </source>
</evidence>
<sequence>MKTTVILPLLFSALTSVQAQDFRALPPLEQPNAAELAYFSGKYPDLTAENILDSASVRLVTGFMNDIMEGQFEAAHERIANNFRAYGPGLYEFLIADELFTQWEHNGRLFADQQFIIEDKKFVSVSDGDRQGTWVFIKAVWSAQDKRYQCKPVRIAFYELAHVRDNKILKTYTSYGNDQLFYDLGFPLYSNRPEVTQNR</sequence>
<feature type="chain" id="PRO_5003659172" description="SnoaL-like domain-containing protein" evidence="1">
    <location>
        <begin position="20"/>
        <end position="199"/>
    </location>
</feature>
<evidence type="ECO:0000313" key="3">
    <source>
        <dbReference type="Proteomes" id="UP000009309"/>
    </source>
</evidence>
<feature type="signal peptide" evidence="1">
    <location>
        <begin position="1"/>
        <end position="19"/>
    </location>
</feature>
<keyword evidence="1" id="KW-0732">Signal</keyword>
<dbReference type="STRING" id="1185876.BN8_05810"/>
<dbReference type="SUPFAM" id="SSF54427">
    <property type="entry name" value="NTF2-like"/>
    <property type="match status" value="1"/>
</dbReference>
<gene>
    <name evidence="2" type="ORF">BN8_05810</name>
</gene>
<protein>
    <recommendedName>
        <fullName evidence="4">SnoaL-like domain-containing protein</fullName>
    </recommendedName>
</protein>